<keyword evidence="3" id="KW-0347">Helicase</keyword>
<evidence type="ECO:0000313" key="10">
    <source>
        <dbReference type="Proteomes" id="UP000769528"/>
    </source>
</evidence>
<evidence type="ECO:0008006" key="11">
    <source>
        <dbReference type="Google" id="ProtNLM"/>
    </source>
</evidence>
<protein>
    <recommendedName>
        <fullName evidence="11">RNA helicase</fullName>
    </recommendedName>
</protein>
<evidence type="ECO:0000256" key="3">
    <source>
        <dbReference type="ARBA" id="ARBA00022806"/>
    </source>
</evidence>
<dbReference type="SMART" id="SM00487">
    <property type="entry name" value="DEXDc"/>
    <property type="match status" value="1"/>
</dbReference>
<feature type="region of interest" description="Disordered" evidence="5">
    <location>
        <begin position="214"/>
        <end position="234"/>
    </location>
</feature>
<dbReference type="PROSITE" id="PS51192">
    <property type="entry name" value="HELICASE_ATP_BIND_1"/>
    <property type="match status" value="1"/>
</dbReference>
<evidence type="ECO:0000259" key="7">
    <source>
        <dbReference type="PROSITE" id="PS51192"/>
    </source>
</evidence>
<dbReference type="InterPro" id="IPR006575">
    <property type="entry name" value="RWD_dom"/>
</dbReference>
<evidence type="ECO:0000256" key="4">
    <source>
        <dbReference type="ARBA" id="ARBA00022840"/>
    </source>
</evidence>
<dbReference type="SMART" id="SM00490">
    <property type="entry name" value="HELICc"/>
    <property type="match status" value="1"/>
</dbReference>
<sequence length="1415" mass="161695">MGKKISSKSSKDSQPPITNPKSKSNGNKTKNNNSATIVQQESKPIISRPSSGKLPINLLHEHAQRSKWEKVEYDMFKIKDGMKSVAKLNWIDPKSKEKITIKCDHDLTPKNTPIEARYDAATIALHRVCFNKNLSMVLPREYKDIWIDCEIKRKLLLKENKLKHDQIYNNDPFKVYLDLKTSKANNAKILEIKKINDLKSNKKSPIVLTSINKNNESSSSSLNSSSTKKCLKPQNIPSQTFPTVKFPKKIWDQALSFKLSTKQHELIQNSIKTHINWKLYSERSSNGSRNINFEILKDLGFRDSHIKESLNYQDPLSFLLFNIPDDDLPEFFSITNNIPTKDLITITHKNEFEIKKIMEFGISRNKSILTMNENNKSLNNSIISLTQNLIYYKYQGDQESNSLELWEEEIESLITIFNDDIKEVVKIIDESTISIQFNNFLNISIYKSQNYPLELSGFIVSPNDSNKFKLPNYVKLKILEKLADYVQNNLLGDCYIYSIIDWLQQHCERIIETPGLLLDTKNNIDDELEEDFKDSQVNSQFKKNSNFIKYQDLNLIKLNYESRLNSSELSKRIKDRSKLPAWKEKSKIIDLIDSNQITLITGETGSGKSTQLVQFILDELLYKNSDFKTQIICTQPRRISAIGLAERVAHERVTTLGDEVGYMIRGVNKTTNNTKIKFVTNGILVKFLQNGDEFLNNTILVIDEVHERSMEIDLTLIMIKRLLSKNKKLKIVLMSATVDIKIFQTIFHDLKSTHISGRTFPIQDFYLGDVLNKTQFKLNINDELVQPKPDSKFFQQGNINYDLIAQLVNKIDEQDLANDDFEGSILIFLPGIAEISKCIRTIENTFGKASIVLPLHSALTSNEQQKVFGKYPGRRKIIVSTNIAETSITIDDCVVTIDSGKVKQVTYNNIDNTTKLVEIFESKAEAKQRRGRAGRVSSGISYKLFTENTFESMLSNPIPEIKRINLDSLYLVVKSMGIIDVVDFLKVGIDPPEIASVLKSEEILKCSGLIDEYNDLTQLGNYISMLPTVDPKHGKLLIYSIIFNITDIGILIASVLSVGNIFLKNNIGNRDFYKASLSKDYGDLLSAVLLVKKYLDLTGDSKAQKKFLTDHQISFLKINEIKTCKVQYISILKDIGFIPFSYSEKDPGFNKNDDNLSLLKSLITAAFYPQVARVQFPDPKYLNTSSGSVEIDQDSKLIKYWIRNEEYITKLNEIRNKDQAKEIVNDSLPATRAFIHPSSVLFETSNKELDVSQLKELQELEKLKDDVIKREDGLLDFEDLQKLKQRQENWKPQLKSASSSASTLKNQQFLVYNSSSMTNKLYIRDLTPTSVLSALLFGGPLRYDLNNKNKSSPGIVLDDWLPIRTWCKTAVLIKELRVLLDQTIMQKLESANNTSRKNDEVLNLIIDLLEAERLL</sequence>
<dbReference type="CDD" id="cd17917">
    <property type="entry name" value="DEXHc_RHA-like"/>
    <property type="match status" value="1"/>
</dbReference>
<evidence type="ECO:0000256" key="2">
    <source>
        <dbReference type="ARBA" id="ARBA00022801"/>
    </source>
</evidence>
<reference evidence="9" key="1">
    <citation type="journal article" date="2021" name="Open Biol.">
        <title>Shared evolutionary footprints suggest mitochondrial oxidative damage underlies multiple complex I losses in fungi.</title>
        <authorList>
            <person name="Schikora-Tamarit M.A."/>
            <person name="Marcet-Houben M."/>
            <person name="Nosek J."/>
            <person name="Gabaldon T."/>
        </authorList>
    </citation>
    <scope>NUCLEOTIDE SEQUENCE</scope>
    <source>
        <strain evidence="9">CBS6341</strain>
    </source>
</reference>
<dbReference type="Pfam" id="PF05773">
    <property type="entry name" value="RWD"/>
    <property type="match status" value="1"/>
</dbReference>
<feature type="compositionally biased region" description="Low complexity" evidence="5">
    <location>
        <begin position="19"/>
        <end position="36"/>
    </location>
</feature>
<feature type="domain" description="Helicase ATP-binding" evidence="7">
    <location>
        <begin position="589"/>
        <end position="756"/>
    </location>
</feature>
<dbReference type="InterPro" id="IPR059023">
    <property type="entry name" value="RNA_hel_CTD"/>
</dbReference>
<evidence type="ECO:0000256" key="1">
    <source>
        <dbReference type="ARBA" id="ARBA00022741"/>
    </source>
</evidence>
<dbReference type="PANTHER" id="PTHR18934">
    <property type="entry name" value="ATP-DEPENDENT RNA HELICASE"/>
    <property type="match status" value="1"/>
</dbReference>
<evidence type="ECO:0000259" key="8">
    <source>
        <dbReference type="PROSITE" id="PS51194"/>
    </source>
</evidence>
<dbReference type="InterPro" id="IPR056328">
    <property type="entry name" value="DSRM_DHX29"/>
</dbReference>
<keyword evidence="2" id="KW-0378">Hydrolase</keyword>
<dbReference type="InterPro" id="IPR011545">
    <property type="entry name" value="DEAD/DEAH_box_helicase_dom"/>
</dbReference>
<dbReference type="Pfam" id="PF00271">
    <property type="entry name" value="Helicase_C"/>
    <property type="match status" value="1"/>
</dbReference>
<dbReference type="CDD" id="cd23827">
    <property type="entry name" value="RWD_YLR419W-like"/>
    <property type="match status" value="1"/>
</dbReference>
<comment type="caution">
    <text evidence="9">The sequence shown here is derived from an EMBL/GenBank/DDBJ whole genome shotgun (WGS) entry which is preliminary data.</text>
</comment>
<dbReference type="GO" id="GO:0003723">
    <property type="term" value="F:RNA binding"/>
    <property type="evidence" value="ECO:0007669"/>
    <property type="project" value="TreeGrafter"/>
</dbReference>
<evidence type="ECO:0000313" key="9">
    <source>
        <dbReference type="EMBL" id="KAH3672046.1"/>
    </source>
</evidence>
<reference evidence="9" key="2">
    <citation type="submission" date="2021-01" db="EMBL/GenBank/DDBJ databases">
        <authorList>
            <person name="Schikora-Tamarit M.A."/>
        </authorList>
    </citation>
    <scope>NUCLEOTIDE SEQUENCE</scope>
    <source>
        <strain evidence="9">CBS6341</strain>
    </source>
</reference>
<dbReference type="InterPro" id="IPR011709">
    <property type="entry name" value="DEAD-box_helicase_OB_fold"/>
</dbReference>
<dbReference type="GO" id="GO:0004386">
    <property type="term" value="F:helicase activity"/>
    <property type="evidence" value="ECO:0007669"/>
    <property type="project" value="UniProtKB-KW"/>
</dbReference>
<dbReference type="Proteomes" id="UP000769528">
    <property type="component" value="Unassembled WGS sequence"/>
</dbReference>
<name>A0A9P8TAL5_9ASCO</name>
<dbReference type="InterPro" id="IPR016135">
    <property type="entry name" value="UBQ-conjugating_enzyme/RWD"/>
</dbReference>
<dbReference type="SUPFAM" id="SSF52540">
    <property type="entry name" value="P-loop containing nucleoside triphosphate hydrolases"/>
    <property type="match status" value="1"/>
</dbReference>
<dbReference type="InterPro" id="IPR001650">
    <property type="entry name" value="Helicase_C-like"/>
</dbReference>
<gene>
    <name evidence="9" type="ORF">WICMUC_004473</name>
</gene>
<feature type="region of interest" description="Disordered" evidence="5">
    <location>
        <begin position="1"/>
        <end position="53"/>
    </location>
</feature>
<feature type="domain" description="Helicase C-terminal" evidence="8">
    <location>
        <begin position="803"/>
        <end position="977"/>
    </location>
</feature>
<dbReference type="Pfam" id="PF00270">
    <property type="entry name" value="DEAD"/>
    <property type="match status" value="1"/>
</dbReference>
<keyword evidence="10" id="KW-1185">Reference proteome</keyword>
<proteinExistence type="predicted"/>
<accession>A0A9P8TAL5</accession>
<dbReference type="PANTHER" id="PTHR18934:SF267">
    <property type="entry name" value="ATP-DEPENDENT RNA HELICASE YLR419W-RELATED"/>
    <property type="match status" value="1"/>
</dbReference>
<dbReference type="SUPFAM" id="SSF54495">
    <property type="entry name" value="UBC-like"/>
    <property type="match status" value="1"/>
</dbReference>
<dbReference type="InterPro" id="IPR027417">
    <property type="entry name" value="P-loop_NTPase"/>
</dbReference>
<dbReference type="PROSITE" id="PS51194">
    <property type="entry name" value="HELICASE_CTER"/>
    <property type="match status" value="1"/>
</dbReference>
<dbReference type="CDD" id="cd18791">
    <property type="entry name" value="SF2_C_RHA"/>
    <property type="match status" value="1"/>
</dbReference>
<dbReference type="Pfam" id="PF21010">
    <property type="entry name" value="HA2_C"/>
    <property type="match status" value="1"/>
</dbReference>
<dbReference type="PROSITE" id="PS50908">
    <property type="entry name" value="RWD"/>
    <property type="match status" value="1"/>
</dbReference>
<dbReference type="Pfam" id="PF07717">
    <property type="entry name" value="OB_NTP_bind"/>
    <property type="match status" value="1"/>
</dbReference>
<dbReference type="InterPro" id="IPR007502">
    <property type="entry name" value="Helicase-assoc_dom"/>
</dbReference>
<dbReference type="Pfam" id="PF26026">
    <property type="entry name" value="RNA_hel_CTD"/>
    <property type="match status" value="1"/>
</dbReference>
<dbReference type="Gene3D" id="1.20.120.1080">
    <property type="match status" value="1"/>
</dbReference>
<evidence type="ECO:0000256" key="5">
    <source>
        <dbReference type="SAM" id="MobiDB-lite"/>
    </source>
</evidence>
<dbReference type="Gene3D" id="3.40.50.300">
    <property type="entry name" value="P-loop containing nucleotide triphosphate hydrolases"/>
    <property type="match status" value="2"/>
</dbReference>
<dbReference type="GO" id="GO:0005524">
    <property type="term" value="F:ATP binding"/>
    <property type="evidence" value="ECO:0007669"/>
    <property type="project" value="UniProtKB-KW"/>
</dbReference>
<feature type="compositionally biased region" description="Low complexity" evidence="5">
    <location>
        <begin position="214"/>
        <end position="226"/>
    </location>
</feature>
<evidence type="ECO:0000259" key="6">
    <source>
        <dbReference type="PROSITE" id="PS50908"/>
    </source>
</evidence>
<dbReference type="GO" id="GO:0016787">
    <property type="term" value="F:hydrolase activity"/>
    <property type="evidence" value="ECO:0007669"/>
    <property type="project" value="UniProtKB-KW"/>
</dbReference>
<dbReference type="SMART" id="SM00847">
    <property type="entry name" value="HA2"/>
    <property type="match status" value="1"/>
</dbReference>
<organism evidence="9 10">
    <name type="scientific">Wickerhamomyces mucosus</name>
    <dbReference type="NCBI Taxonomy" id="1378264"/>
    <lineage>
        <taxon>Eukaryota</taxon>
        <taxon>Fungi</taxon>
        <taxon>Dikarya</taxon>
        <taxon>Ascomycota</taxon>
        <taxon>Saccharomycotina</taxon>
        <taxon>Saccharomycetes</taxon>
        <taxon>Phaffomycetales</taxon>
        <taxon>Wickerhamomycetaceae</taxon>
        <taxon>Wickerhamomyces</taxon>
    </lineage>
</organism>
<dbReference type="EMBL" id="JAEUBF010001239">
    <property type="protein sequence ID" value="KAH3672046.1"/>
    <property type="molecule type" value="Genomic_DNA"/>
</dbReference>
<dbReference type="OrthoDB" id="5600252at2759"/>
<dbReference type="InterPro" id="IPR014001">
    <property type="entry name" value="Helicase_ATP-bd"/>
</dbReference>
<keyword evidence="1" id="KW-0547">Nucleotide-binding</keyword>
<dbReference type="Gene3D" id="3.10.110.10">
    <property type="entry name" value="Ubiquitin Conjugating Enzyme"/>
    <property type="match status" value="1"/>
</dbReference>
<keyword evidence="4" id="KW-0067">ATP-binding</keyword>
<dbReference type="Pfam" id="PF24385">
    <property type="entry name" value="DSRM_DHX29"/>
    <property type="match status" value="1"/>
</dbReference>
<feature type="domain" description="RWD" evidence="6">
    <location>
        <begin position="408"/>
        <end position="510"/>
    </location>
</feature>